<evidence type="ECO:0000313" key="1">
    <source>
        <dbReference type="EMBL" id="MDB9004289.1"/>
    </source>
</evidence>
<dbReference type="AlphaFoldDB" id="A0AB35J7A7"/>
<reference evidence="1" key="1">
    <citation type="submission" date="2023-01" db="EMBL/GenBank/DDBJ databases">
        <title>Human gut microbiome strain richness.</title>
        <authorList>
            <person name="Chen-Liaw A."/>
        </authorList>
    </citation>
    <scope>NUCLEOTIDE SEQUENCE</scope>
    <source>
        <strain evidence="1">RTP21484st1_E5_RTP21484_190118</strain>
    </source>
</reference>
<comment type="caution">
    <text evidence="1">The sequence shown here is derived from an EMBL/GenBank/DDBJ whole genome shotgun (WGS) entry which is preliminary data.</text>
</comment>
<name>A0AB35J7A7_PARDI</name>
<evidence type="ECO:0008006" key="3">
    <source>
        <dbReference type="Google" id="ProtNLM"/>
    </source>
</evidence>
<organism evidence="1 2">
    <name type="scientific">Parabacteroides distasonis</name>
    <dbReference type="NCBI Taxonomy" id="823"/>
    <lineage>
        <taxon>Bacteria</taxon>
        <taxon>Pseudomonadati</taxon>
        <taxon>Bacteroidota</taxon>
        <taxon>Bacteroidia</taxon>
        <taxon>Bacteroidales</taxon>
        <taxon>Tannerellaceae</taxon>
        <taxon>Parabacteroides</taxon>
    </lineage>
</organism>
<dbReference type="Proteomes" id="UP001210126">
    <property type="component" value="Unassembled WGS sequence"/>
</dbReference>
<dbReference type="RefSeq" id="WP_270228687.1">
    <property type="nucleotide sequence ID" value="NZ_JAQDHO010000004.1"/>
</dbReference>
<dbReference type="EMBL" id="JAQMPJ010000002">
    <property type="protein sequence ID" value="MDB9004289.1"/>
    <property type="molecule type" value="Genomic_DNA"/>
</dbReference>
<protein>
    <recommendedName>
        <fullName evidence="3">Bacteriocin</fullName>
    </recommendedName>
</protein>
<proteinExistence type="predicted"/>
<sequence length="63" mass="6337">MKSEKVLPFDSLELSSEDILMLEDMMCIIGGKGEGCGCGCSGGSGCGCGCGCADDTDHAAPDE</sequence>
<evidence type="ECO:0000313" key="2">
    <source>
        <dbReference type="Proteomes" id="UP001210126"/>
    </source>
</evidence>
<gene>
    <name evidence="1" type="ORF">PN599_04645</name>
</gene>
<accession>A0AB35J7A7</accession>